<dbReference type="GO" id="GO:0016887">
    <property type="term" value="F:ATP hydrolysis activity"/>
    <property type="evidence" value="ECO:0007669"/>
    <property type="project" value="InterPro"/>
</dbReference>
<evidence type="ECO:0000256" key="3">
    <source>
        <dbReference type="ARBA" id="ARBA00022448"/>
    </source>
</evidence>
<comment type="caution">
    <text evidence="7">The sequence shown here is derived from an EMBL/GenBank/DDBJ whole genome shotgun (WGS) entry which is preliminary data.</text>
</comment>
<dbReference type="RefSeq" id="WP_189425628.1">
    <property type="nucleotide sequence ID" value="NZ_BMZE01000002.1"/>
</dbReference>
<protein>
    <submittedName>
        <fullName evidence="7">Peptide ABC transporter ATP-binding protein</fullName>
    </submittedName>
</protein>
<keyword evidence="5 7" id="KW-0067">ATP-binding</keyword>
<comment type="similarity">
    <text evidence="2">Belongs to the ABC transporter superfamily.</text>
</comment>
<dbReference type="EMBL" id="BMZE01000002">
    <property type="protein sequence ID" value="GHA25115.1"/>
    <property type="molecule type" value="Genomic_DNA"/>
</dbReference>
<accession>A0A918VUS1</accession>
<reference evidence="7" key="1">
    <citation type="journal article" date="2014" name="Int. J. Syst. Evol. Microbiol.">
        <title>Complete genome sequence of Corynebacterium casei LMG S-19264T (=DSM 44701T), isolated from a smear-ripened cheese.</title>
        <authorList>
            <consortium name="US DOE Joint Genome Institute (JGI-PGF)"/>
            <person name="Walter F."/>
            <person name="Albersmeier A."/>
            <person name="Kalinowski J."/>
            <person name="Ruckert C."/>
        </authorList>
    </citation>
    <scope>NUCLEOTIDE SEQUENCE</scope>
    <source>
        <strain evidence="7">KCTC 32437</strain>
    </source>
</reference>
<dbReference type="Pfam" id="PF08352">
    <property type="entry name" value="oligo_HPY"/>
    <property type="match status" value="1"/>
</dbReference>
<dbReference type="CDD" id="cd03257">
    <property type="entry name" value="ABC_NikE_OppD_transporters"/>
    <property type="match status" value="1"/>
</dbReference>
<name>A0A918VUS1_9HYPH</name>
<dbReference type="InterPro" id="IPR027417">
    <property type="entry name" value="P-loop_NTPase"/>
</dbReference>
<evidence type="ECO:0000259" key="6">
    <source>
        <dbReference type="PROSITE" id="PS50893"/>
    </source>
</evidence>
<evidence type="ECO:0000313" key="8">
    <source>
        <dbReference type="Proteomes" id="UP000646579"/>
    </source>
</evidence>
<gene>
    <name evidence="7" type="ORF">GCM10007989_20990</name>
</gene>
<dbReference type="InterPro" id="IPR013563">
    <property type="entry name" value="Oligopep_ABC_C"/>
</dbReference>
<dbReference type="GO" id="GO:0005524">
    <property type="term" value="F:ATP binding"/>
    <property type="evidence" value="ECO:0007669"/>
    <property type="project" value="UniProtKB-KW"/>
</dbReference>
<keyword evidence="3" id="KW-0813">Transport</keyword>
<dbReference type="InterPro" id="IPR017871">
    <property type="entry name" value="ABC_transporter-like_CS"/>
</dbReference>
<evidence type="ECO:0000313" key="7">
    <source>
        <dbReference type="EMBL" id="GHA25115.1"/>
    </source>
</evidence>
<dbReference type="GO" id="GO:0015833">
    <property type="term" value="P:peptide transport"/>
    <property type="evidence" value="ECO:0007669"/>
    <property type="project" value="InterPro"/>
</dbReference>
<dbReference type="PROSITE" id="PS50893">
    <property type="entry name" value="ABC_TRANSPORTER_2"/>
    <property type="match status" value="1"/>
</dbReference>
<dbReference type="InterPro" id="IPR003439">
    <property type="entry name" value="ABC_transporter-like_ATP-bd"/>
</dbReference>
<dbReference type="PANTHER" id="PTHR43067:SF3">
    <property type="entry name" value="MALTOSE ABC TRANSPORTER, ATP-BINDING PROTEIN"/>
    <property type="match status" value="1"/>
</dbReference>
<organism evidence="7 8">
    <name type="scientific">Devosia pacifica</name>
    <dbReference type="NCBI Taxonomy" id="1335967"/>
    <lineage>
        <taxon>Bacteria</taxon>
        <taxon>Pseudomonadati</taxon>
        <taxon>Pseudomonadota</taxon>
        <taxon>Alphaproteobacteria</taxon>
        <taxon>Hyphomicrobiales</taxon>
        <taxon>Devosiaceae</taxon>
        <taxon>Devosia</taxon>
    </lineage>
</organism>
<dbReference type="Proteomes" id="UP000646579">
    <property type="component" value="Unassembled WGS sequence"/>
</dbReference>
<dbReference type="PROSITE" id="PS00211">
    <property type="entry name" value="ABC_TRANSPORTER_1"/>
    <property type="match status" value="1"/>
</dbReference>
<sequence length="319" mass="34819">MIALENAVVGYGPDKAFIAAVDDVTITIGDNEIVGIAGESGCGKSTLLRALYGDFTHGLRQRGGEINARFTDAGTGTTVEKRGANLSELWWDQISYVPQGSMSVLNPLMKVDKQIIDGLPKREKHGSRADLRKRIANFLKGLGLEESVLEAYPHQLSGGMRQRVLVAIAAFVNPRLILADEPTTALDVVVQKRILLMMVEIQRRLKNTLVLVSHDLGVHYQITDRLAIAYAGKIVEIGPTQKIFAAPSHPYTQALIAALPRVGEKGQRSGLEGRPPSLVKPPQGCRFAARCPEAQDICRAQSPELKMRSADRPVACHFR</sequence>
<evidence type="ECO:0000256" key="1">
    <source>
        <dbReference type="ARBA" id="ARBA00004417"/>
    </source>
</evidence>
<dbReference type="InterPro" id="IPR003593">
    <property type="entry name" value="AAA+_ATPase"/>
</dbReference>
<dbReference type="Gene3D" id="3.40.50.300">
    <property type="entry name" value="P-loop containing nucleotide triphosphate hydrolases"/>
    <property type="match status" value="1"/>
</dbReference>
<dbReference type="AlphaFoldDB" id="A0A918VUS1"/>
<dbReference type="SUPFAM" id="SSF52540">
    <property type="entry name" value="P-loop containing nucleoside triphosphate hydrolases"/>
    <property type="match status" value="1"/>
</dbReference>
<keyword evidence="8" id="KW-1185">Reference proteome</keyword>
<dbReference type="NCBIfam" id="TIGR01727">
    <property type="entry name" value="oligo_HPY"/>
    <property type="match status" value="1"/>
</dbReference>
<keyword evidence="4" id="KW-0547">Nucleotide-binding</keyword>
<dbReference type="GO" id="GO:0005886">
    <property type="term" value="C:plasma membrane"/>
    <property type="evidence" value="ECO:0007669"/>
    <property type="project" value="UniProtKB-SubCell"/>
</dbReference>
<evidence type="ECO:0000256" key="2">
    <source>
        <dbReference type="ARBA" id="ARBA00005417"/>
    </source>
</evidence>
<dbReference type="SMART" id="SM00382">
    <property type="entry name" value="AAA"/>
    <property type="match status" value="1"/>
</dbReference>
<comment type="subcellular location">
    <subcellularLocation>
        <location evidence="1">Cell inner membrane</location>
        <topology evidence="1">Peripheral membrane protein</topology>
    </subcellularLocation>
</comment>
<dbReference type="Pfam" id="PF00005">
    <property type="entry name" value="ABC_tran"/>
    <property type="match status" value="1"/>
</dbReference>
<proteinExistence type="inferred from homology"/>
<evidence type="ECO:0000256" key="5">
    <source>
        <dbReference type="ARBA" id="ARBA00022840"/>
    </source>
</evidence>
<reference evidence="7" key="2">
    <citation type="submission" date="2020-09" db="EMBL/GenBank/DDBJ databases">
        <authorList>
            <person name="Sun Q."/>
            <person name="Kim S."/>
        </authorList>
    </citation>
    <scope>NUCLEOTIDE SEQUENCE</scope>
    <source>
        <strain evidence="7">KCTC 32437</strain>
    </source>
</reference>
<evidence type="ECO:0000256" key="4">
    <source>
        <dbReference type="ARBA" id="ARBA00022741"/>
    </source>
</evidence>
<feature type="domain" description="ABC transporter" evidence="6">
    <location>
        <begin position="2"/>
        <end position="256"/>
    </location>
</feature>
<dbReference type="PANTHER" id="PTHR43067">
    <property type="entry name" value="OLIGOPEPTIDE/DIPEPTIDE ABC TRANSPORTER, ATPASE SUBUNIT"/>
    <property type="match status" value="1"/>
</dbReference>